<evidence type="ECO:0000256" key="1">
    <source>
        <dbReference type="ARBA" id="ARBA00022737"/>
    </source>
</evidence>
<name>A0ABQ6N885_9STRA</name>
<dbReference type="SMART" id="SM00248">
    <property type="entry name" value="ANK"/>
    <property type="match status" value="3"/>
</dbReference>
<keyword evidence="1" id="KW-0677">Repeat</keyword>
<accession>A0ABQ6N885</accession>
<evidence type="ECO:0008006" key="7">
    <source>
        <dbReference type="Google" id="ProtNLM"/>
    </source>
</evidence>
<evidence type="ECO:0000256" key="3">
    <source>
        <dbReference type="PROSITE-ProRule" id="PRU00023"/>
    </source>
</evidence>
<gene>
    <name evidence="5" type="ORF">TeGR_g4282</name>
</gene>
<dbReference type="InterPro" id="IPR036770">
    <property type="entry name" value="Ankyrin_rpt-contain_sf"/>
</dbReference>
<sequence>MTAQLFLFLLACALASAASSSEPDPKIWSGSLVEMKALLQSRSAHLDNRNPGSGQTPLMAACLRGDAEVVEYLLSVGADVSIPEKDGYTCPHGAGFQGRADVARVLIKRGIDVTEFHTDGFAPLHRACWGKKEGHAETVRVFLESGVDRDLKSNAPKAIPRSCKDMTTNPNTRAVLLGDKPAEL</sequence>
<organism evidence="5 6">
    <name type="scientific">Tetraparma gracilis</name>
    <dbReference type="NCBI Taxonomy" id="2962635"/>
    <lineage>
        <taxon>Eukaryota</taxon>
        <taxon>Sar</taxon>
        <taxon>Stramenopiles</taxon>
        <taxon>Ochrophyta</taxon>
        <taxon>Bolidophyceae</taxon>
        <taxon>Parmales</taxon>
        <taxon>Triparmaceae</taxon>
        <taxon>Tetraparma</taxon>
    </lineage>
</organism>
<dbReference type="PROSITE" id="PS50088">
    <property type="entry name" value="ANK_REPEAT"/>
    <property type="match status" value="2"/>
</dbReference>
<dbReference type="SUPFAM" id="SSF48403">
    <property type="entry name" value="Ankyrin repeat"/>
    <property type="match status" value="1"/>
</dbReference>
<dbReference type="Pfam" id="PF12796">
    <property type="entry name" value="Ank_2"/>
    <property type="match status" value="1"/>
</dbReference>
<dbReference type="Proteomes" id="UP001165060">
    <property type="component" value="Unassembled WGS sequence"/>
</dbReference>
<dbReference type="PANTHER" id="PTHR24161:SF85">
    <property type="entry name" value="PALMITOYLTRANSFERASE HIP14"/>
    <property type="match status" value="1"/>
</dbReference>
<reference evidence="5 6" key="1">
    <citation type="journal article" date="2023" name="Commun. Biol.">
        <title>Genome analysis of Parmales, the sister group of diatoms, reveals the evolutionary specialization of diatoms from phago-mixotrophs to photoautotrophs.</title>
        <authorList>
            <person name="Ban H."/>
            <person name="Sato S."/>
            <person name="Yoshikawa S."/>
            <person name="Yamada K."/>
            <person name="Nakamura Y."/>
            <person name="Ichinomiya M."/>
            <person name="Sato N."/>
            <person name="Blanc-Mathieu R."/>
            <person name="Endo H."/>
            <person name="Kuwata A."/>
            <person name="Ogata H."/>
        </authorList>
    </citation>
    <scope>NUCLEOTIDE SEQUENCE [LARGE SCALE GENOMIC DNA]</scope>
</reference>
<evidence type="ECO:0000313" key="6">
    <source>
        <dbReference type="Proteomes" id="UP001165060"/>
    </source>
</evidence>
<evidence type="ECO:0000313" key="5">
    <source>
        <dbReference type="EMBL" id="GMI43873.1"/>
    </source>
</evidence>
<dbReference type="InterPro" id="IPR002110">
    <property type="entry name" value="Ankyrin_rpt"/>
</dbReference>
<evidence type="ECO:0000256" key="2">
    <source>
        <dbReference type="ARBA" id="ARBA00023043"/>
    </source>
</evidence>
<dbReference type="PROSITE" id="PS50297">
    <property type="entry name" value="ANK_REP_REGION"/>
    <property type="match status" value="1"/>
</dbReference>
<proteinExistence type="predicted"/>
<feature type="repeat" description="ANK" evidence="3">
    <location>
        <begin position="119"/>
        <end position="154"/>
    </location>
</feature>
<feature type="repeat" description="ANK" evidence="3">
    <location>
        <begin position="53"/>
        <end position="85"/>
    </location>
</feature>
<dbReference type="Gene3D" id="1.25.40.20">
    <property type="entry name" value="Ankyrin repeat-containing domain"/>
    <property type="match status" value="1"/>
</dbReference>
<feature type="chain" id="PRO_5047521591" description="Ankyrin repeat domain-containing protein" evidence="4">
    <location>
        <begin position="18"/>
        <end position="184"/>
    </location>
</feature>
<evidence type="ECO:0000256" key="4">
    <source>
        <dbReference type="SAM" id="SignalP"/>
    </source>
</evidence>
<feature type="signal peptide" evidence="4">
    <location>
        <begin position="1"/>
        <end position="17"/>
    </location>
</feature>
<dbReference type="PANTHER" id="PTHR24161">
    <property type="entry name" value="ANK_REP_REGION DOMAIN-CONTAINING PROTEIN-RELATED"/>
    <property type="match status" value="1"/>
</dbReference>
<dbReference type="Pfam" id="PF00023">
    <property type="entry name" value="Ank"/>
    <property type="match status" value="1"/>
</dbReference>
<keyword evidence="6" id="KW-1185">Reference proteome</keyword>
<dbReference type="EMBL" id="BRYB01002370">
    <property type="protein sequence ID" value="GMI43873.1"/>
    <property type="molecule type" value="Genomic_DNA"/>
</dbReference>
<keyword evidence="2 3" id="KW-0040">ANK repeat</keyword>
<keyword evidence="4" id="KW-0732">Signal</keyword>
<protein>
    <recommendedName>
        <fullName evidence="7">Ankyrin repeat domain-containing protein</fullName>
    </recommendedName>
</protein>
<comment type="caution">
    <text evidence="5">The sequence shown here is derived from an EMBL/GenBank/DDBJ whole genome shotgun (WGS) entry which is preliminary data.</text>
</comment>